<keyword evidence="5" id="KW-1185">Reference proteome</keyword>
<dbReference type="Pfam" id="PF04389">
    <property type="entry name" value="Peptidase_M28"/>
    <property type="match status" value="1"/>
</dbReference>
<accession>A0A2N0VLU5</accession>
<dbReference type="InterPro" id="IPR007484">
    <property type="entry name" value="Peptidase_M28"/>
</dbReference>
<dbReference type="PROSITE" id="PS51257">
    <property type="entry name" value="PROKAR_LIPOPROTEIN"/>
    <property type="match status" value="1"/>
</dbReference>
<feature type="domain" description="Peptidase M28" evidence="2">
    <location>
        <begin position="101"/>
        <end position="296"/>
    </location>
</feature>
<dbReference type="SUPFAM" id="SSF50156">
    <property type="entry name" value="PDZ domain-like"/>
    <property type="match status" value="1"/>
</dbReference>
<dbReference type="EMBL" id="PISP01000001">
    <property type="protein sequence ID" value="PKD45175.1"/>
    <property type="molecule type" value="Genomic_DNA"/>
</dbReference>
<comment type="caution">
    <text evidence="4">The sequence shown here is derived from an EMBL/GenBank/DDBJ whole genome shotgun (WGS) entry which is preliminary data.</text>
</comment>
<evidence type="ECO:0008006" key="6">
    <source>
        <dbReference type="Google" id="ProtNLM"/>
    </source>
</evidence>
<name>A0A2N0VLU5_9BACT</name>
<evidence type="ECO:0000259" key="3">
    <source>
        <dbReference type="Pfam" id="PF13180"/>
    </source>
</evidence>
<evidence type="ECO:0000256" key="1">
    <source>
        <dbReference type="SAM" id="SignalP"/>
    </source>
</evidence>
<proteinExistence type="predicted"/>
<gene>
    <name evidence="4" type="ORF">CWD77_06925</name>
</gene>
<dbReference type="Pfam" id="PF13180">
    <property type="entry name" value="PDZ_2"/>
    <property type="match status" value="1"/>
</dbReference>
<evidence type="ECO:0000313" key="5">
    <source>
        <dbReference type="Proteomes" id="UP000233398"/>
    </source>
</evidence>
<dbReference type="AlphaFoldDB" id="A0A2N0VLU5"/>
<dbReference type="InterPro" id="IPR036034">
    <property type="entry name" value="PDZ_sf"/>
</dbReference>
<protein>
    <recommendedName>
        <fullName evidence="6">Peptidase M28</fullName>
    </recommendedName>
</protein>
<dbReference type="InterPro" id="IPR001478">
    <property type="entry name" value="PDZ"/>
</dbReference>
<dbReference type="InterPro" id="IPR045175">
    <property type="entry name" value="M28_fam"/>
</dbReference>
<sequence length="412" mass="44911">MKNFSLILLTISLALISCSSSSNEYTAEEQIREDVEWFSSDEMDGRLSGTEQEAIAANYIADRFLQLGLTPAGDQDTYFQQFTLNGPMTQPMGVENHLSRNVVAISEGSTQPSQFIVLGAHYDGQGHGSIISMNFDQPDSTHYSADDNASGVAGLLHLAEKFSENPTEKSVMFIAFSGEELGLLGSRYFAESLDVPSDSILAMINFDMIGRLNEESELTIFGTETSPKWDEIFSEIESNNLNIIPSGSGTGASDHVSFHDIGIPVLHFFTGTHDDYHTPGDTPDKINEQGILTISEHAELLIRKLDELEATAMEFSETAPQQQSVMSGDSVTMGVIPDYNFSGNGFRLDGVRMGGPADRAGMQTGDIVVQMGEIPVSDIYAYMEALGEFSTGEEIVVKVRRSGEIVELSLTF</sequence>
<dbReference type="Proteomes" id="UP000233398">
    <property type="component" value="Unassembled WGS sequence"/>
</dbReference>
<organism evidence="4 5">
    <name type="scientific">Rhodohalobacter barkolensis</name>
    <dbReference type="NCBI Taxonomy" id="2053187"/>
    <lineage>
        <taxon>Bacteria</taxon>
        <taxon>Pseudomonadati</taxon>
        <taxon>Balneolota</taxon>
        <taxon>Balneolia</taxon>
        <taxon>Balneolales</taxon>
        <taxon>Balneolaceae</taxon>
        <taxon>Rhodohalobacter</taxon>
    </lineage>
</organism>
<dbReference type="RefSeq" id="WP_101072719.1">
    <property type="nucleotide sequence ID" value="NZ_PISP01000001.1"/>
</dbReference>
<dbReference type="SUPFAM" id="SSF53187">
    <property type="entry name" value="Zn-dependent exopeptidases"/>
    <property type="match status" value="1"/>
</dbReference>
<dbReference type="PANTHER" id="PTHR12147:SF26">
    <property type="entry name" value="PEPTIDASE M28 DOMAIN-CONTAINING PROTEIN"/>
    <property type="match status" value="1"/>
</dbReference>
<dbReference type="PANTHER" id="PTHR12147">
    <property type="entry name" value="METALLOPEPTIDASE M28 FAMILY MEMBER"/>
    <property type="match status" value="1"/>
</dbReference>
<evidence type="ECO:0000313" key="4">
    <source>
        <dbReference type="EMBL" id="PKD45175.1"/>
    </source>
</evidence>
<feature type="domain" description="PDZ" evidence="3">
    <location>
        <begin position="351"/>
        <end position="410"/>
    </location>
</feature>
<feature type="chain" id="PRO_5014870983" description="Peptidase M28" evidence="1">
    <location>
        <begin position="25"/>
        <end position="412"/>
    </location>
</feature>
<keyword evidence="1" id="KW-0732">Signal</keyword>
<dbReference type="GO" id="GO:0008235">
    <property type="term" value="F:metalloexopeptidase activity"/>
    <property type="evidence" value="ECO:0007669"/>
    <property type="project" value="InterPro"/>
</dbReference>
<feature type="signal peptide" evidence="1">
    <location>
        <begin position="1"/>
        <end position="24"/>
    </location>
</feature>
<dbReference type="GO" id="GO:0006508">
    <property type="term" value="P:proteolysis"/>
    <property type="evidence" value="ECO:0007669"/>
    <property type="project" value="InterPro"/>
</dbReference>
<dbReference type="OrthoDB" id="1521787at2"/>
<dbReference type="Gene3D" id="3.40.630.10">
    <property type="entry name" value="Zn peptidases"/>
    <property type="match status" value="1"/>
</dbReference>
<reference evidence="4 5" key="1">
    <citation type="submission" date="2017-11" db="EMBL/GenBank/DDBJ databases">
        <title>Rhodohalobacter 15182 sp. nov., isolated from a salt lake.</title>
        <authorList>
            <person name="Han S."/>
        </authorList>
    </citation>
    <scope>NUCLEOTIDE SEQUENCE [LARGE SCALE GENOMIC DNA]</scope>
    <source>
        <strain evidence="4 5">15182</strain>
    </source>
</reference>
<dbReference type="Gene3D" id="2.30.42.10">
    <property type="match status" value="1"/>
</dbReference>
<evidence type="ECO:0000259" key="2">
    <source>
        <dbReference type="Pfam" id="PF04389"/>
    </source>
</evidence>